<sequence length="962" mass="112661">MIENIESSKIALVISEESEKFQPPSFIKAPDIYNVSQLITEESMPKLIPAPAYVEKRSFLEVYREFAGENPITLDDMIVPIKKRKTMTENSEFSNKQKLEIAKINESNRKVINMPRTKITTENFSQISNMGFSVNYSQIVFKCFSKWCNFKTKSKDRFQQHLQAHHQHEKSLQPFNHCNTCKDLMEAKNLHEEFQHMITFHLEKYSSVKRMEENKIEAATSDDLTNKSMNVEKVESNEKCETEKKKSDFKEECEAEIKKSDESIKVIKNENESNASEILKNYLKEGPIFKTEKPDQYFEDGEIIELDYSDDEEEPNLIIESEEANFDDIKSDLEKIESPSIKDEYKKMNKEDFSSITKITLNNEALKILNSVLDENCSYNSPNSYVDDLKSKMEKDDPKKSNSSADANEKSKINSSSNEDTKNSNLITDKTDKSVKETEIRVKRKYIRKKFARKTFPKRQCIRKIHSYEEEADAKKFFQNDEIAVPTGNHKESEKQKPKIFENSIVLQKSIEAAACEQQPKKSKVGRPRKNKINGEKAKFFKNLITKEKSVLKNSSTSPPSNASPVVSNTSSVQSVSYLPIPPSPRFVFIVKPIEKEITGPKAKKSFPNNPEPNEKTNLKILKSKHLMQWQKVSRSNQKYEIAFNNMKKKNSLISLFKCMGRECSYTTNLSIQMLNHLNHHESERIEKENQLRNKYEPKRIMFQFVKNQLEEINNEMKQEMAKIKDFYLYCAYCLRKEKDTKALVHHINDIHRKDIYQCGYCFYRSCSKQTCFEHCKDFHRCYPNLIYECPEVEAYKAAIKRADDRLIRKRIQFVTKLRCKLCEIGYYALAPYLKHMEEFHSSDDQQPKCYSQMSILEELFKHNAYGMYQCLYCVYGVRNEEKMRQHLTEHPSEFAFTCKREPPKYVEQDEEKSLTFYYTLASTSIINLEKNVKVEKFTEDVNVLNNFNVDRTIDEVLRSKM</sequence>
<evidence type="ECO:0000256" key="1">
    <source>
        <dbReference type="SAM" id="MobiDB-lite"/>
    </source>
</evidence>
<name>A0A9J6CHL2_POLVA</name>
<dbReference type="PROSITE" id="PS00028">
    <property type="entry name" value="ZINC_FINGER_C2H2_1"/>
    <property type="match status" value="2"/>
</dbReference>
<protein>
    <recommendedName>
        <fullName evidence="2">C2H2-type domain-containing protein</fullName>
    </recommendedName>
</protein>
<dbReference type="EMBL" id="JADBJN010000001">
    <property type="protein sequence ID" value="KAG5681689.1"/>
    <property type="molecule type" value="Genomic_DNA"/>
</dbReference>
<feature type="domain" description="C2H2-type" evidence="2">
    <location>
        <begin position="820"/>
        <end position="841"/>
    </location>
</feature>
<dbReference type="Proteomes" id="UP001107558">
    <property type="component" value="Chromosome 1"/>
</dbReference>
<feature type="compositionally biased region" description="Basic and acidic residues" evidence="1">
    <location>
        <begin position="387"/>
        <end position="400"/>
    </location>
</feature>
<evidence type="ECO:0000313" key="4">
    <source>
        <dbReference type="Proteomes" id="UP001107558"/>
    </source>
</evidence>
<organism evidence="3 4">
    <name type="scientific">Polypedilum vanderplanki</name>
    <name type="common">Sleeping chironomid midge</name>
    <dbReference type="NCBI Taxonomy" id="319348"/>
    <lineage>
        <taxon>Eukaryota</taxon>
        <taxon>Metazoa</taxon>
        <taxon>Ecdysozoa</taxon>
        <taxon>Arthropoda</taxon>
        <taxon>Hexapoda</taxon>
        <taxon>Insecta</taxon>
        <taxon>Pterygota</taxon>
        <taxon>Neoptera</taxon>
        <taxon>Endopterygota</taxon>
        <taxon>Diptera</taxon>
        <taxon>Nematocera</taxon>
        <taxon>Chironomoidea</taxon>
        <taxon>Chironomidae</taxon>
        <taxon>Chironominae</taxon>
        <taxon>Polypedilum</taxon>
        <taxon>Polypedilum</taxon>
    </lineage>
</organism>
<evidence type="ECO:0000259" key="2">
    <source>
        <dbReference type="PROSITE" id="PS00028"/>
    </source>
</evidence>
<reference evidence="3" key="1">
    <citation type="submission" date="2021-03" db="EMBL/GenBank/DDBJ databases">
        <title>Chromosome level genome of the anhydrobiotic midge Polypedilum vanderplanki.</title>
        <authorList>
            <person name="Yoshida Y."/>
            <person name="Kikawada T."/>
            <person name="Gusev O."/>
        </authorList>
    </citation>
    <scope>NUCLEOTIDE SEQUENCE</scope>
    <source>
        <strain evidence="3">NIAS01</strain>
        <tissue evidence="3">Whole body or cell culture</tissue>
    </source>
</reference>
<dbReference type="OrthoDB" id="7740506at2759"/>
<accession>A0A9J6CHL2</accession>
<dbReference type="AlphaFoldDB" id="A0A9J6CHL2"/>
<feature type="region of interest" description="Disordered" evidence="1">
    <location>
        <begin position="384"/>
        <end position="429"/>
    </location>
</feature>
<keyword evidence="4" id="KW-1185">Reference proteome</keyword>
<dbReference type="SMART" id="SM00355">
    <property type="entry name" value="ZnF_C2H2"/>
    <property type="match status" value="6"/>
</dbReference>
<proteinExistence type="predicted"/>
<comment type="caution">
    <text evidence="3">The sequence shown here is derived from an EMBL/GenBank/DDBJ whole genome shotgun (WGS) entry which is preliminary data.</text>
</comment>
<feature type="domain" description="C2H2-type" evidence="2">
    <location>
        <begin position="871"/>
        <end position="891"/>
    </location>
</feature>
<evidence type="ECO:0000313" key="3">
    <source>
        <dbReference type="EMBL" id="KAG5681689.1"/>
    </source>
</evidence>
<gene>
    <name evidence="3" type="ORF">PVAND_011100</name>
</gene>
<dbReference type="InterPro" id="IPR013087">
    <property type="entry name" value="Znf_C2H2_type"/>
</dbReference>